<proteinExistence type="predicted"/>
<dbReference type="InterPro" id="IPR018550">
    <property type="entry name" value="Lipid-A_deacylase-rel"/>
</dbReference>
<dbReference type="Proteomes" id="UP000547879">
    <property type="component" value="Unassembled WGS sequence"/>
</dbReference>
<evidence type="ECO:0008006" key="4">
    <source>
        <dbReference type="Google" id="ProtNLM"/>
    </source>
</evidence>
<comment type="caution">
    <text evidence="2">The sequence shown here is derived from an EMBL/GenBank/DDBJ whole genome shotgun (WGS) entry which is preliminary data.</text>
</comment>
<keyword evidence="3" id="KW-1185">Reference proteome</keyword>
<protein>
    <recommendedName>
        <fullName evidence="4">Acyloxyacyl hydrolase</fullName>
    </recommendedName>
</protein>
<reference evidence="2 3" key="1">
    <citation type="submission" date="2020-08" db="EMBL/GenBank/DDBJ databases">
        <title>Genomic Encyclopedia of Type Strains, Phase IV (KMG-IV): sequencing the most valuable type-strain genomes for metagenomic binning, comparative biology and taxonomic classification.</title>
        <authorList>
            <person name="Goeker M."/>
        </authorList>
    </citation>
    <scope>NUCLEOTIDE SEQUENCE [LARGE SCALE GENOMIC DNA]</scope>
    <source>
        <strain evidence="2 3">DSM 100734</strain>
    </source>
</reference>
<keyword evidence="1" id="KW-0732">Signal</keyword>
<accession>A0A7X0CXZ7</accession>
<evidence type="ECO:0000256" key="1">
    <source>
        <dbReference type="SAM" id="SignalP"/>
    </source>
</evidence>
<evidence type="ECO:0000313" key="2">
    <source>
        <dbReference type="EMBL" id="MBB6160722.1"/>
    </source>
</evidence>
<gene>
    <name evidence="2" type="ORF">HNQ72_000519</name>
</gene>
<dbReference type="AlphaFoldDB" id="A0A7X0CXZ7"/>
<evidence type="ECO:0000313" key="3">
    <source>
        <dbReference type="Proteomes" id="UP000547879"/>
    </source>
</evidence>
<organism evidence="2 3">
    <name type="scientific">Rhizobium wenxiniae</name>
    <dbReference type="NCBI Taxonomy" id="1737357"/>
    <lineage>
        <taxon>Bacteria</taxon>
        <taxon>Pseudomonadati</taxon>
        <taxon>Pseudomonadota</taxon>
        <taxon>Alphaproteobacteria</taxon>
        <taxon>Hyphomicrobiales</taxon>
        <taxon>Rhizobiaceae</taxon>
        <taxon>Rhizobium/Agrobacterium group</taxon>
        <taxon>Rhizobium</taxon>
    </lineage>
</organism>
<feature type="chain" id="PRO_5030759131" description="Acyloxyacyl hydrolase" evidence="1">
    <location>
        <begin position="22"/>
        <end position="177"/>
    </location>
</feature>
<dbReference type="EMBL" id="JACHEG010000001">
    <property type="protein sequence ID" value="MBB6160722.1"/>
    <property type="molecule type" value="Genomic_DNA"/>
</dbReference>
<dbReference type="RefSeq" id="WP_183989433.1">
    <property type="nucleotide sequence ID" value="NZ_BMHW01000001.1"/>
</dbReference>
<feature type="signal peptide" evidence="1">
    <location>
        <begin position="1"/>
        <end position="21"/>
    </location>
</feature>
<sequence length="177" mass="18291">MKFISPLALVLGIAFAQPVFSGDLVDEVRIGAGGLLQSGSSKDKGAVGSAEIYLAPFKSSRTGAAAVLLEPRIQLGVSGGPDATDQAYAGLNWHVPLGETFFAEAGFGGTVHNGNLDTGDGPRLGCRFLFREHVALGMRLTDTVNLMATADHSSHANLCDGPNDGLTHVGLAVGIKF</sequence>
<dbReference type="Gene3D" id="2.40.160.20">
    <property type="match status" value="1"/>
</dbReference>
<name>A0A7X0CXZ7_9HYPH</name>
<dbReference type="Pfam" id="PF09411">
    <property type="entry name" value="PagL"/>
    <property type="match status" value="1"/>
</dbReference>